<dbReference type="Pfam" id="PF00201">
    <property type="entry name" value="UDPGT"/>
    <property type="match status" value="1"/>
</dbReference>
<evidence type="ECO:0000256" key="2">
    <source>
        <dbReference type="ARBA" id="ARBA00009995"/>
    </source>
</evidence>
<accession>A0AA36H3X9</accession>
<dbReference type="Proteomes" id="UP001176961">
    <property type="component" value="Unassembled WGS sequence"/>
</dbReference>
<evidence type="ECO:0000256" key="7">
    <source>
        <dbReference type="ARBA" id="ARBA00022989"/>
    </source>
</evidence>
<evidence type="ECO:0000256" key="1">
    <source>
        <dbReference type="ARBA" id="ARBA00004167"/>
    </source>
</evidence>
<dbReference type="InterPro" id="IPR002213">
    <property type="entry name" value="UDP_glucos_trans"/>
</dbReference>
<evidence type="ECO:0000256" key="4">
    <source>
        <dbReference type="ARBA" id="ARBA00022679"/>
    </source>
</evidence>
<comment type="caution">
    <text evidence="12">The sequence shown here is derived from an EMBL/GenBank/DDBJ whole genome shotgun (WGS) entry which is preliminary data.</text>
</comment>
<keyword evidence="3 10" id="KW-0328">Glycosyltransferase</keyword>
<dbReference type="PANTHER" id="PTHR48043:SF150">
    <property type="entry name" value="GLUCURONOSYLTRANSFERASE"/>
    <property type="match status" value="1"/>
</dbReference>
<dbReference type="CDD" id="cd03784">
    <property type="entry name" value="GT1_Gtf-like"/>
    <property type="match status" value="1"/>
</dbReference>
<dbReference type="InterPro" id="IPR050271">
    <property type="entry name" value="UDP-glycosyltransferase"/>
</dbReference>
<name>A0AA36H3X9_CYLNA</name>
<keyword evidence="4 10" id="KW-0808">Transferase</keyword>
<gene>
    <name evidence="12" type="ORF">CYNAS_LOCUS15283</name>
</gene>
<dbReference type="PANTHER" id="PTHR48043">
    <property type="entry name" value="EG:EG0003.4 PROTEIN-RELATED"/>
    <property type="match status" value="1"/>
</dbReference>
<keyword evidence="7 11" id="KW-1133">Transmembrane helix</keyword>
<evidence type="ECO:0000256" key="10">
    <source>
        <dbReference type="RuleBase" id="RU003718"/>
    </source>
</evidence>
<comment type="similarity">
    <text evidence="2 10">Belongs to the UDP-glycosyltransferase family.</text>
</comment>
<evidence type="ECO:0000256" key="6">
    <source>
        <dbReference type="ARBA" id="ARBA00022729"/>
    </source>
</evidence>
<dbReference type="EMBL" id="CATQJL010000305">
    <property type="protein sequence ID" value="CAJ0603300.1"/>
    <property type="molecule type" value="Genomic_DNA"/>
</dbReference>
<keyword evidence="5 11" id="KW-0812">Transmembrane</keyword>
<evidence type="ECO:0000256" key="3">
    <source>
        <dbReference type="ARBA" id="ARBA00022676"/>
    </source>
</evidence>
<proteinExistence type="inferred from homology"/>
<dbReference type="GO" id="GO:0016020">
    <property type="term" value="C:membrane"/>
    <property type="evidence" value="ECO:0007669"/>
    <property type="project" value="UniProtKB-SubCell"/>
</dbReference>
<comment type="subcellular location">
    <subcellularLocation>
        <location evidence="1 11">Membrane</location>
        <topology evidence="1 11">Single-pass membrane protein</topology>
    </subcellularLocation>
</comment>
<evidence type="ECO:0000313" key="13">
    <source>
        <dbReference type="Proteomes" id="UP001176961"/>
    </source>
</evidence>
<dbReference type="FunFam" id="3.40.50.2000:FF:000038">
    <property type="entry name" value="UDP-GlucuronosylTransferase"/>
    <property type="match status" value="1"/>
</dbReference>
<dbReference type="PROSITE" id="PS00375">
    <property type="entry name" value="UDPGT"/>
    <property type="match status" value="1"/>
</dbReference>
<evidence type="ECO:0000256" key="8">
    <source>
        <dbReference type="ARBA" id="ARBA00023136"/>
    </source>
</evidence>
<comment type="catalytic activity">
    <reaction evidence="9 11">
        <text>glucuronate acceptor + UDP-alpha-D-glucuronate = acceptor beta-D-glucuronoside + UDP + H(+)</text>
        <dbReference type="Rhea" id="RHEA:21032"/>
        <dbReference type="ChEBI" id="CHEBI:15378"/>
        <dbReference type="ChEBI" id="CHEBI:58052"/>
        <dbReference type="ChEBI" id="CHEBI:58223"/>
        <dbReference type="ChEBI" id="CHEBI:132367"/>
        <dbReference type="ChEBI" id="CHEBI:132368"/>
        <dbReference type="EC" id="2.4.1.17"/>
    </reaction>
</comment>
<dbReference type="EC" id="2.4.1.17" evidence="11"/>
<sequence>MQFQVITDLLENKELLEQLKAEKFDLGITELFDFTGMAVFEAIGLKNIVGAHAQSALFEGTAYAIGSPVIPSLMPASLGITDDSLSFTTRAINLFFTYLSYYFQSSLASAAENAMKKQLGSSATPIWDQVGHMTWILTNSEPLLEFDKPTLNKVIHIGGIGVHEPKPLDKEWDKILNLRKSTVLISFGSVAPSVSMPLVVKKAFIEVIKSFPDVTFIWKYEQPDEAPFAKDVENLILSSWTPQSDLLADRRLTLFVTHGGSSSTMESATFGKPLIVIPLFGDQTRNAKIITKFGFGIHVEKASLHDSKVLRNAIETIVKDPKYTTAANRVQKLLSKRPFSPEEKLLKTVDLAVEFGQIPELLVSGRKLSFITYHNLDIFAVFLALCTFATFLFISCLKRLTGNRTVDAKIKKQ</sequence>
<evidence type="ECO:0000256" key="9">
    <source>
        <dbReference type="ARBA" id="ARBA00047475"/>
    </source>
</evidence>
<evidence type="ECO:0000256" key="5">
    <source>
        <dbReference type="ARBA" id="ARBA00022692"/>
    </source>
</evidence>
<dbReference type="AlphaFoldDB" id="A0AA36H3X9"/>
<keyword evidence="6" id="KW-0732">Signal</keyword>
<evidence type="ECO:0000313" key="12">
    <source>
        <dbReference type="EMBL" id="CAJ0603300.1"/>
    </source>
</evidence>
<feature type="transmembrane region" description="Helical" evidence="11">
    <location>
        <begin position="378"/>
        <end position="397"/>
    </location>
</feature>
<protein>
    <recommendedName>
        <fullName evidence="11">UDP-glucuronosyltransferase</fullName>
        <ecNumber evidence="11">2.4.1.17</ecNumber>
    </recommendedName>
</protein>
<dbReference type="GO" id="GO:0015020">
    <property type="term" value="F:glucuronosyltransferase activity"/>
    <property type="evidence" value="ECO:0007669"/>
    <property type="project" value="UniProtKB-EC"/>
</dbReference>
<evidence type="ECO:0000256" key="11">
    <source>
        <dbReference type="RuleBase" id="RU362059"/>
    </source>
</evidence>
<dbReference type="Gene3D" id="3.40.50.2000">
    <property type="entry name" value="Glycogen Phosphorylase B"/>
    <property type="match status" value="1"/>
</dbReference>
<dbReference type="SUPFAM" id="SSF53756">
    <property type="entry name" value="UDP-Glycosyltransferase/glycogen phosphorylase"/>
    <property type="match status" value="1"/>
</dbReference>
<dbReference type="InterPro" id="IPR035595">
    <property type="entry name" value="UDP_glycos_trans_CS"/>
</dbReference>
<organism evidence="12 13">
    <name type="scientific">Cylicocyclus nassatus</name>
    <name type="common">Nematode worm</name>
    <dbReference type="NCBI Taxonomy" id="53992"/>
    <lineage>
        <taxon>Eukaryota</taxon>
        <taxon>Metazoa</taxon>
        <taxon>Ecdysozoa</taxon>
        <taxon>Nematoda</taxon>
        <taxon>Chromadorea</taxon>
        <taxon>Rhabditida</taxon>
        <taxon>Rhabditina</taxon>
        <taxon>Rhabditomorpha</taxon>
        <taxon>Strongyloidea</taxon>
        <taxon>Strongylidae</taxon>
        <taxon>Cylicocyclus</taxon>
    </lineage>
</organism>
<keyword evidence="13" id="KW-1185">Reference proteome</keyword>
<reference evidence="12" key="1">
    <citation type="submission" date="2023-07" db="EMBL/GenBank/DDBJ databases">
        <authorList>
            <consortium name="CYATHOMIX"/>
        </authorList>
    </citation>
    <scope>NUCLEOTIDE SEQUENCE</scope>
    <source>
        <strain evidence="12">N/A</strain>
    </source>
</reference>
<keyword evidence="8 11" id="KW-0472">Membrane</keyword>